<dbReference type="GO" id="GO:0047475">
    <property type="term" value="F:phenylacetate-CoA ligase activity"/>
    <property type="evidence" value="ECO:0007669"/>
    <property type="project" value="UniProtKB-EC"/>
</dbReference>
<dbReference type="InterPro" id="IPR028154">
    <property type="entry name" value="AMP-dep_Lig_C"/>
</dbReference>
<evidence type="ECO:0000259" key="10">
    <source>
        <dbReference type="Pfam" id="PF14535"/>
    </source>
</evidence>
<dbReference type="InterPro" id="IPR051414">
    <property type="entry name" value="Adenylate-forming_Reductase"/>
</dbReference>
<dbReference type="CDD" id="cd05913">
    <property type="entry name" value="PaaK"/>
    <property type="match status" value="1"/>
</dbReference>
<evidence type="ECO:0000256" key="2">
    <source>
        <dbReference type="ARBA" id="ARBA00022598"/>
    </source>
</evidence>
<protein>
    <recommendedName>
        <fullName evidence="7">Phenylacetate-coenzyme A ligase</fullName>
        <ecNumber evidence="6">6.2.1.30</ecNumber>
    </recommendedName>
    <alternativeName>
        <fullName evidence="8">Phenylacetyl-CoA ligase</fullName>
    </alternativeName>
</protein>
<evidence type="ECO:0000313" key="12">
    <source>
        <dbReference type="Proteomes" id="UP000280417"/>
    </source>
</evidence>
<dbReference type="Pfam" id="PF00501">
    <property type="entry name" value="AMP-binding"/>
    <property type="match status" value="1"/>
</dbReference>
<reference evidence="11 12" key="1">
    <citation type="submission" date="2018-06" db="EMBL/GenBank/DDBJ databases">
        <title>Extensive metabolic versatility and redundancy in microbially diverse, dynamic hydrothermal sediments.</title>
        <authorList>
            <person name="Dombrowski N."/>
            <person name="Teske A."/>
            <person name="Baker B.J."/>
        </authorList>
    </citation>
    <scope>NUCLEOTIDE SEQUENCE [LARGE SCALE GENOMIC DNA]</scope>
    <source>
        <strain evidence="11">B3_G15</strain>
    </source>
</reference>
<dbReference type="Gene3D" id="3.40.50.12780">
    <property type="entry name" value="N-terminal domain of ligase-like"/>
    <property type="match status" value="1"/>
</dbReference>
<accession>A0A662DBM6</accession>
<comment type="pathway">
    <text evidence="4">Aromatic compound metabolism; phenylacetate degradation.</text>
</comment>
<comment type="caution">
    <text evidence="11">The sequence shown here is derived from an EMBL/GenBank/DDBJ whole genome shotgun (WGS) entry which is preliminary data.</text>
</comment>
<name>A0A662DBM6_UNCAE</name>
<feature type="domain" description="AMP-dependent synthetase/ligase" evidence="9">
    <location>
        <begin position="82"/>
        <end position="284"/>
    </location>
</feature>
<feature type="domain" description="AMP-dependent ligase C-terminal" evidence="10">
    <location>
        <begin position="334"/>
        <end position="399"/>
    </location>
</feature>
<dbReference type="InterPro" id="IPR000873">
    <property type="entry name" value="AMP-dep_synth/lig_dom"/>
</dbReference>
<organism evidence="11 12">
    <name type="scientific">Aerophobetes bacterium</name>
    <dbReference type="NCBI Taxonomy" id="2030807"/>
    <lineage>
        <taxon>Bacteria</taxon>
        <taxon>Candidatus Aerophobota</taxon>
    </lineage>
</organism>
<dbReference type="SUPFAM" id="SSF56801">
    <property type="entry name" value="Acetyl-CoA synthetase-like"/>
    <property type="match status" value="1"/>
</dbReference>
<evidence type="ECO:0000256" key="5">
    <source>
        <dbReference type="ARBA" id="ARBA00061566"/>
    </source>
</evidence>
<proteinExistence type="inferred from homology"/>
<evidence type="ECO:0000256" key="7">
    <source>
        <dbReference type="ARBA" id="ARBA00068695"/>
    </source>
</evidence>
<keyword evidence="2 11" id="KW-0436">Ligase</keyword>
<evidence type="ECO:0000256" key="4">
    <source>
        <dbReference type="ARBA" id="ARBA00060591"/>
    </source>
</evidence>
<dbReference type="PANTHER" id="PTHR43439:SF1">
    <property type="entry name" value="PHENYLACETATE-COENZYME A LIGASE"/>
    <property type="match status" value="1"/>
</dbReference>
<dbReference type="InterPro" id="IPR011880">
    <property type="entry name" value="PA_CoA_ligase"/>
</dbReference>
<dbReference type="Gene3D" id="3.30.300.30">
    <property type="match status" value="1"/>
</dbReference>
<evidence type="ECO:0000256" key="1">
    <source>
        <dbReference type="ARBA" id="ARBA00011245"/>
    </source>
</evidence>
<dbReference type="EC" id="6.2.1.30" evidence="6"/>
<evidence type="ECO:0000259" key="9">
    <source>
        <dbReference type="Pfam" id="PF00501"/>
    </source>
</evidence>
<dbReference type="InterPro" id="IPR045851">
    <property type="entry name" value="AMP-bd_C_sf"/>
</dbReference>
<dbReference type="FunFam" id="3.40.50.12780:FF:000016">
    <property type="entry name" value="Phenylacetate-coenzyme A ligase"/>
    <property type="match status" value="1"/>
</dbReference>
<gene>
    <name evidence="11" type="ORF">DRJ04_07905</name>
</gene>
<dbReference type="InterPro" id="IPR042099">
    <property type="entry name" value="ANL_N_sf"/>
</dbReference>
<evidence type="ECO:0000256" key="8">
    <source>
        <dbReference type="ARBA" id="ARBA00075111"/>
    </source>
</evidence>
<dbReference type="GO" id="GO:0000166">
    <property type="term" value="F:nucleotide binding"/>
    <property type="evidence" value="ECO:0007669"/>
    <property type="project" value="UniProtKB-KW"/>
</dbReference>
<evidence type="ECO:0000313" key="11">
    <source>
        <dbReference type="EMBL" id="RLE11522.1"/>
    </source>
</evidence>
<dbReference type="GO" id="GO:0010124">
    <property type="term" value="P:phenylacetate catabolic process"/>
    <property type="evidence" value="ECO:0007669"/>
    <property type="project" value="InterPro"/>
</dbReference>
<feature type="non-terminal residue" evidence="11">
    <location>
        <position position="402"/>
    </location>
</feature>
<sequence>MDDISEKEYLSREELEQLQLERLQQILVRVHRRVAYYRNLFNEIGFDPTTVSSIEDLKKIPFTTKETLRKAYPYEMFAVPLREVVRMHSTSGTTGKPIVVGYTKNDIIHWSELTARVLMAAGITKEDIIQICFPYGMFTGGLGFHYGAEKLGASVIPSSNAEVEHQLLIMRDYHTTVIICAPTFGALIADSIEKMNITPAELVLKTGLFGAEPWSEKLRTKLEENLQIKAFDNYGLTEIMGPGVSYECEHKSGLHISEDHFIPEIIDPETGDVLPPGQKGELVLTTLTKEGFPLIRYRTGDLTTIYPDNCKCGRSFVRMARVFERIDDMIILNGQNLFPSQFEQLLTDIFGHLPGFQLVIDRREDVDELEIQVELSGELFSDEMKKLNELREEIIFETKRRL</sequence>
<evidence type="ECO:0000256" key="3">
    <source>
        <dbReference type="ARBA" id="ARBA00022741"/>
    </source>
</evidence>
<dbReference type="PIRSF" id="PIRSF006444">
    <property type="entry name" value="PaaK"/>
    <property type="match status" value="1"/>
</dbReference>
<dbReference type="EMBL" id="QMQA01000243">
    <property type="protein sequence ID" value="RLE11522.1"/>
    <property type="molecule type" value="Genomic_DNA"/>
</dbReference>
<evidence type="ECO:0000256" key="6">
    <source>
        <dbReference type="ARBA" id="ARBA00066629"/>
    </source>
</evidence>
<comment type="similarity">
    <text evidence="5">Belongs to the phenylacetyl-CoA ligase family.</text>
</comment>
<dbReference type="PANTHER" id="PTHR43439">
    <property type="entry name" value="PHENYLACETATE-COENZYME A LIGASE"/>
    <property type="match status" value="1"/>
</dbReference>
<dbReference type="AlphaFoldDB" id="A0A662DBM6"/>
<dbReference type="Pfam" id="PF14535">
    <property type="entry name" value="AMP-binding_C_2"/>
    <property type="match status" value="1"/>
</dbReference>
<dbReference type="Proteomes" id="UP000280417">
    <property type="component" value="Unassembled WGS sequence"/>
</dbReference>
<comment type="subunit">
    <text evidence="1">Monomer.</text>
</comment>
<keyword evidence="3" id="KW-0547">Nucleotide-binding</keyword>